<comment type="caution">
    <text evidence="5">The sequence shown here is derived from an EMBL/GenBank/DDBJ whole genome shotgun (WGS) entry which is preliminary data.</text>
</comment>
<keyword evidence="3" id="KW-1133">Transmembrane helix</keyword>
<dbReference type="InterPro" id="IPR043128">
    <property type="entry name" value="Rev_trsase/Diguanyl_cyclase"/>
</dbReference>
<keyword evidence="3" id="KW-0472">Membrane</keyword>
<comment type="catalytic activity">
    <reaction evidence="2">
        <text>2 GTP = 3',3'-c-di-GMP + 2 diphosphate</text>
        <dbReference type="Rhea" id="RHEA:24898"/>
        <dbReference type="ChEBI" id="CHEBI:33019"/>
        <dbReference type="ChEBI" id="CHEBI:37565"/>
        <dbReference type="ChEBI" id="CHEBI:58805"/>
        <dbReference type="EC" id="2.7.7.65"/>
    </reaction>
</comment>
<feature type="transmembrane region" description="Helical" evidence="3">
    <location>
        <begin position="77"/>
        <end position="99"/>
    </location>
</feature>
<dbReference type="Pfam" id="PF00990">
    <property type="entry name" value="GGDEF"/>
    <property type="match status" value="1"/>
</dbReference>
<dbReference type="SUPFAM" id="SSF55073">
    <property type="entry name" value="Nucleotide cyclase"/>
    <property type="match status" value="1"/>
</dbReference>
<protein>
    <recommendedName>
        <fullName evidence="1">diguanylate cyclase</fullName>
        <ecNumber evidence="1">2.7.7.65</ecNumber>
    </recommendedName>
</protein>
<keyword evidence="6" id="KW-1185">Reference proteome</keyword>
<dbReference type="EMBL" id="PSNW01000005">
    <property type="protein sequence ID" value="PPE73774.1"/>
    <property type="molecule type" value="Genomic_DNA"/>
</dbReference>
<feature type="transmembrane region" description="Helical" evidence="3">
    <location>
        <begin position="111"/>
        <end position="131"/>
    </location>
</feature>
<dbReference type="NCBIfam" id="TIGR00254">
    <property type="entry name" value="GGDEF"/>
    <property type="match status" value="1"/>
</dbReference>
<name>A0A2S5TFM8_9GAMM</name>
<dbReference type="PANTHER" id="PTHR45138">
    <property type="entry name" value="REGULATORY COMPONENTS OF SENSORY TRANSDUCTION SYSTEM"/>
    <property type="match status" value="1"/>
</dbReference>
<dbReference type="GO" id="GO:0005886">
    <property type="term" value="C:plasma membrane"/>
    <property type="evidence" value="ECO:0007669"/>
    <property type="project" value="TreeGrafter"/>
</dbReference>
<dbReference type="InterPro" id="IPR050469">
    <property type="entry name" value="Diguanylate_Cyclase"/>
</dbReference>
<evidence type="ECO:0000313" key="6">
    <source>
        <dbReference type="Proteomes" id="UP000238220"/>
    </source>
</evidence>
<evidence type="ECO:0000259" key="4">
    <source>
        <dbReference type="PROSITE" id="PS50887"/>
    </source>
</evidence>
<feature type="transmembrane region" description="Helical" evidence="3">
    <location>
        <begin position="45"/>
        <end position="65"/>
    </location>
</feature>
<dbReference type="InterPro" id="IPR029787">
    <property type="entry name" value="Nucleotide_cyclase"/>
</dbReference>
<organism evidence="5 6">
    <name type="scientific">Solimonas fluminis</name>
    <dbReference type="NCBI Taxonomy" id="2086571"/>
    <lineage>
        <taxon>Bacteria</taxon>
        <taxon>Pseudomonadati</taxon>
        <taxon>Pseudomonadota</taxon>
        <taxon>Gammaproteobacteria</taxon>
        <taxon>Nevskiales</taxon>
        <taxon>Nevskiaceae</taxon>
        <taxon>Solimonas</taxon>
    </lineage>
</organism>
<evidence type="ECO:0000313" key="5">
    <source>
        <dbReference type="EMBL" id="PPE73774.1"/>
    </source>
</evidence>
<dbReference type="OrthoDB" id="9812260at2"/>
<dbReference type="EC" id="2.7.7.65" evidence="1"/>
<evidence type="ECO:0000256" key="2">
    <source>
        <dbReference type="ARBA" id="ARBA00034247"/>
    </source>
</evidence>
<proteinExistence type="predicted"/>
<dbReference type="CDD" id="cd01949">
    <property type="entry name" value="GGDEF"/>
    <property type="match status" value="1"/>
</dbReference>
<reference evidence="5 6" key="1">
    <citation type="submission" date="2018-02" db="EMBL/GenBank/DDBJ databases">
        <title>Genome sequencing of Solimonas sp. HR-BB.</title>
        <authorList>
            <person name="Lee Y."/>
            <person name="Jeon C.O."/>
        </authorList>
    </citation>
    <scope>NUCLEOTIDE SEQUENCE [LARGE SCALE GENOMIC DNA]</scope>
    <source>
        <strain evidence="5 6">HR-BB</strain>
    </source>
</reference>
<dbReference type="SMART" id="SM00267">
    <property type="entry name" value="GGDEF"/>
    <property type="match status" value="1"/>
</dbReference>
<dbReference type="PANTHER" id="PTHR45138:SF9">
    <property type="entry name" value="DIGUANYLATE CYCLASE DGCM-RELATED"/>
    <property type="match status" value="1"/>
</dbReference>
<dbReference type="GO" id="GO:1902201">
    <property type="term" value="P:negative regulation of bacterial-type flagellum-dependent cell motility"/>
    <property type="evidence" value="ECO:0007669"/>
    <property type="project" value="TreeGrafter"/>
</dbReference>
<evidence type="ECO:0000256" key="1">
    <source>
        <dbReference type="ARBA" id="ARBA00012528"/>
    </source>
</evidence>
<keyword evidence="3" id="KW-0812">Transmembrane</keyword>
<dbReference type="Gene3D" id="3.30.70.270">
    <property type="match status" value="1"/>
</dbReference>
<dbReference type="AlphaFoldDB" id="A0A2S5TFM8"/>
<feature type="domain" description="GGDEF" evidence="4">
    <location>
        <begin position="254"/>
        <end position="391"/>
    </location>
</feature>
<sequence>MAIRGERMSELEQLERARKVDAYRLRFAAELEEEFRRSHRARYRYPRLALFAIGALGFGLAPLFLELLWLPRETIRPLLLPLAMGVVLPAVTLAGLLTATRRAPRLLVESAQSAGIVAFWGGVLLLRYFALRGEMNFPPEMLGVVVVAVSVFGGFDSRRVIPAALAFSALGIFLEVRYATSFAQGGSTILSLSYMGLIAVAGSYTHELLSRIAWATARYAYASARSDPLTGLPTRAEFNRLLPRVLAQAAREQRLVAVALLDVDHFKRINDTQGHLFGDQVLRRIGGVLQQIARRPLDLRARYGGEEFVLVWYDITPLEFEHQVSNLLYMIRETTLENPRLRQEIPLSASIGGIWLVPPPGQEAEPLLQDADQRLYEAKHAGRDCARLQAAEHYRPHEHVVRGEFGRR</sequence>
<gene>
    <name evidence="5" type="ORF">C3942_10195</name>
</gene>
<evidence type="ECO:0000256" key="3">
    <source>
        <dbReference type="SAM" id="Phobius"/>
    </source>
</evidence>
<dbReference type="Proteomes" id="UP000238220">
    <property type="component" value="Unassembled WGS sequence"/>
</dbReference>
<dbReference type="PROSITE" id="PS50887">
    <property type="entry name" value="GGDEF"/>
    <property type="match status" value="1"/>
</dbReference>
<dbReference type="GO" id="GO:0052621">
    <property type="term" value="F:diguanylate cyclase activity"/>
    <property type="evidence" value="ECO:0007669"/>
    <property type="project" value="UniProtKB-EC"/>
</dbReference>
<dbReference type="InterPro" id="IPR000160">
    <property type="entry name" value="GGDEF_dom"/>
</dbReference>
<dbReference type="GO" id="GO:0043709">
    <property type="term" value="P:cell adhesion involved in single-species biofilm formation"/>
    <property type="evidence" value="ECO:0007669"/>
    <property type="project" value="TreeGrafter"/>
</dbReference>
<accession>A0A2S5TFM8</accession>